<evidence type="ECO:0000313" key="1">
    <source>
        <dbReference type="EMBL" id="GAG12426.1"/>
    </source>
</evidence>
<name>X0WIB9_9ZZZZ</name>
<dbReference type="Gene3D" id="1.10.10.1400">
    <property type="entry name" value="Terminase, small subunit, N-terminal DNA-binding domain, HTH motif"/>
    <property type="match status" value="1"/>
</dbReference>
<accession>X0WIB9</accession>
<evidence type="ECO:0008006" key="2">
    <source>
        <dbReference type="Google" id="ProtNLM"/>
    </source>
</evidence>
<organism evidence="1">
    <name type="scientific">marine sediment metagenome</name>
    <dbReference type="NCBI Taxonomy" id="412755"/>
    <lineage>
        <taxon>unclassified sequences</taxon>
        <taxon>metagenomes</taxon>
        <taxon>ecological metagenomes</taxon>
    </lineage>
</organism>
<dbReference type="EMBL" id="BARS01020893">
    <property type="protein sequence ID" value="GAG12426.1"/>
    <property type="molecule type" value="Genomic_DNA"/>
</dbReference>
<dbReference type="AlphaFoldDB" id="X0WIB9"/>
<sequence length="162" mass="18016">MSRGVTKYEDPVAEWLKREYGDYGRRTAEYIKDLTGKQRRFCAQYLVHGKPAQAWVEAGFAKHSSSQAHHILNVPKVAAYLNLLAAKRAVDLKQASSAEMLLRIKATPILAEKNVPLPESVQRVTKNLEGGLKALPDEELVEQINEPEVVTIMQIAPVTLPG</sequence>
<feature type="non-terminal residue" evidence="1">
    <location>
        <position position="162"/>
    </location>
</feature>
<gene>
    <name evidence="1" type="ORF">S01H1_33641</name>
</gene>
<protein>
    <recommendedName>
        <fullName evidence="2">Terminase small subunit</fullName>
    </recommendedName>
</protein>
<reference evidence="1" key="1">
    <citation type="journal article" date="2014" name="Front. Microbiol.">
        <title>High frequency of phylogenetically diverse reductive dehalogenase-homologous genes in deep subseafloor sedimentary metagenomes.</title>
        <authorList>
            <person name="Kawai M."/>
            <person name="Futagami T."/>
            <person name="Toyoda A."/>
            <person name="Takaki Y."/>
            <person name="Nishi S."/>
            <person name="Hori S."/>
            <person name="Arai W."/>
            <person name="Tsubouchi T."/>
            <person name="Morono Y."/>
            <person name="Uchiyama I."/>
            <person name="Ito T."/>
            <person name="Fujiyama A."/>
            <person name="Inagaki F."/>
            <person name="Takami H."/>
        </authorList>
    </citation>
    <scope>NUCLEOTIDE SEQUENCE</scope>
    <source>
        <strain evidence="1">Expedition CK06-06</strain>
    </source>
</reference>
<proteinExistence type="predicted"/>
<dbReference type="InterPro" id="IPR005335">
    <property type="entry name" value="Terminase_ssu"/>
</dbReference>
<dbReference type="Pfam" id="PF03592">
    <property type="entry name" value="Terminase_2"/>
    <property type="match status" value="1"/>
</dbReference>
<dbReference type="InterPro" id="IPR038713">
    <property type="entry name" value="Terminase_Gp1_N_sf"/>
</dbReference>
<dbReference type="GO" id="GO:0051276">
    <property type="term" value="P:chromosome organization"/>
    <property type="evidence" value="ECO:0007669"/>
    <property type="project" value="InterPro"/>
</dbReference>
<comment type="caution">
    <text evidence="1">The sequence shown here is derived from an EMBL/GenBank/DDBJ whole genome shotgun (WGS) entry which is preliminary data.</text>
</comment>